<feature type="compositionally biased region" description="Basic and acidic residues" evidence="1">
    <location>
        <begin position="228"/>
        <end position="240"/>
    </location>
</feature>
<dbReference type="AlphaFoldDB" id="A0A078A9G4"/>
<feature type="region of interest" description="Disordered" evidence="1">
    <location>
        <begin position="220"/>
        <end position="240"/>
    </location>
</feature>
<name>A0A078A9G4_STYLE</name>
<protein>
    <submittedName>
        <fullName evidence="2">Uncharacterized protein</fullName>
    </submittedName>
</protein>
<evidence type="ECO:0000256" key="1">
    <source>
        <dbReference type="SAM" id="MobiDB-lite"/>
    </source>
</evidence>
<dbReference type="InParanoid" id="A0A078A9G4"/>
<organism evidence="2 3">
    <name type="scientific">Stylonychia lemnae</name>
    <name type="common">Ciliate</name>
    <dbReference type="NCBI Taxonomy" id="5949"/>
    <lineage>
        <taxon>Eukaryota</taxon>
        <taxon>Sar</taxon>
        <taxon>Alveolata</taxon>
        <taxon>Ciliophora</taxon>
        <taxon>Intramacronucleata</taxon>
        <taxon>Spirotrichea</taxon>
        <taxon>Stichotrichia</taxon>
        <taxon>Sporadotrichida</taxon>
        <taxon>Oxytrichidae</taxon>
        <taxon>Stylonychinae</taxon>
        <taxon>Stylonychia</taxon>
    </lineage>
</organism>
<evidence type="ECO:0000313" key="2">
    <source>
        <dbReference type="EMBL" id="CDW78501.1"/>
    </source>
</evidence>
<gene>
    <name evidence="2" type="primary">Contig12954.g13815</name>
    <name evidence="2" type="ORF">STYLEM_7480</name>
</gene>
<sequence length="507" mass="60168">MFSFYVLIEEHLCNKFNYDKVQDANSEILIKHVLDYLDTLFKKRILPLQDIRNGLLAFQLTAKEQALEYLPLIENIERVFKPDMQLNKVQYQNYERFINMNNLPKKHTIYHLEEVQFQDNRPQSLVLKTLDNDLKDKVFRYEGQVNKEGNQHTFGVHQFQKSDLKESLIKANRSIYEIQLRKQELIDTIEQEKTKKMLKQQNLKQSLLLEQSENYKIFQRQETPKPLTQEEIKKQKEEEDDKKLRDQYGLLSQAQRIMIKLLQRKDIGKVIKSPQKQVKKVEVYYKEPEKDCQICEMTSNMQNNNELRQSKRNLKEFFQRPQSIQKRNLIEELDQQNTLRLKLKTIKPASSVQSFQSTLSTQEFTNKAQSKKKSEKSLFAVDRRLMTEAQTERINTSFTRESNLTNTQSAQKIGVHPFSRTVLQPYKQIKIINKDLLKKQNITSSQHNQSIIKSAGDLNQHQNFTFMGRNNKFIEKRNSYSHNQTYRKKFPFDKKVSFSGPSIVKIV</sequence>
<dbReference type="EMBL" id="CCKQ01007155">
    <property type="protein sequence ID" value="CDW78501.1"/>
    <property type="molecule type" value="Genomic_DNA"/>
</dbReference>
<dbReference type="Proteomes" id="UP000039865">
    <property type="component" value="Unassembled WGS sequence"/>
</dbReference>
<proteinExistence type="predicted"/>
<keyword evidence="3" id="KW-1185">Reference proteome</keyword>
<evidence type="ECO:0000313" key="3">
    <source>
        <dbReference type="Proteomes" id="UP000039865"/>
    </source>
</evidence>
<reference evidence="2 3" key="1">
    <citation type="submission" date="2014-06" db="EMBL/GenBank/DDBJ databases">
        <authorList>
            <person name="Swart Estienne"/>
        </authorList>
    </citation>
    <scope>NUCLEOTIDE SEQUENCE [LARGE SCALE GENOMIC DNA]</scope>
    <source>
        <strain evidence="2 3">130c</strain>
    </source>
</reference>
<accession>A0A078A9G4</accession>